<feature type="transmembrane region" description="Helical" evidence="17">
    <location>
        <begin position="158"/>
        <end position="179"/>
    </location>
</feature>
<evidence type="ECO:0000256" key="16">
    <source>
        <dbReference type="ARBA" id="ARBA00040841"/>
    </source>
</evidence>
<dbReference type="Gene3D" id="3.30.565.10">
    <property type="entry name" value="Histidine kinase-like ATPase, C-terminal domain"/>
    <property type="match status" value="1"/>
</dbReference>
<dbReference type="Pfam" id="PF00672">
    <property type="entry name" value="HAMP"/>
    <property type="match status" value="1"/>
</dbReference>
<dbReference type="PROSITE" id="PS50109">
    <property type="entry name" value="HIS_KIN"/>
    <property type="match status" value="1"/>
</dbReference>
<evidence type="ECO:0000256" key="4">
    <source>
        <dbReference type="ARBA" id="ARBA00022475"/>
    </source>
</evidence>
<keyword evidence="13" id="KW-0843">Virulence</keyword>
<evidence type="ECO:0000256" key="3">
    <source>
        <dbReference type="ARBA" id="ARBA00012438"/>
    </source>
</evidence>
<evidence type="ECO:0000256" key="14">
    <source>
        <dbReference type="ARBA" id="ARBA00023136"/>
    </source>
</evidence>
<feature type="transmembrane region" description="Helical" evidence="17">
    <location>
        <begin position="6"/>
        <end position="27"/>
    </location>
</feature>
<gene>
    <name evidence="20" type="ORF">E6C55_19080</name>
</gene>
<keyword evidence="6" id="KW-0808">Transferase</keyword>
<proteinExistence type="predicted"/>
<dbReference type="SUPFAM" id="SSF55874">
    <property type="entry name" value="ATPase domain of HSP90 chaperone/DNA topoisomerase II/histidine kinase"/>
    <property type="match status" value="1"/>
</dbReference>
<evidence type="ECO:0000256" key="13">
    <source>
        <dbReference type="ARBA" id="ARBA00023026"/>
    </source>
</evidence>
<dbReference type="Pfam" id="PF00512">
    <property type="entry name" value="HisKA"/>
    <property type="match status" value="1"/>
</dbReference>
<organism evidence="20 21">
    <name type="scientific">Cohnella fermenti</name>
    <dbReference type="NCBI Taxonomy" id="2565925"/>
    <lineage>
        <taxon>Bacteria</taxon>
        <taxon>Bacillati</taxon>
        <taxon>Bacillota</taxon>
        <taxon>Bacilli</taxon>
        <taxon>Bacillales</taxon>
        <taxon>Paenibacillaceae</taxon>
        <taxon>Cohnella</taxon>
    </lineage>
</organism>
<keyword evidence="12" id="KW-0902">Two-component regulatory system</keyword>
<dbReference type="PROSITE" id="PS50885">
    <property type="entry name" value="HAMP"/>
    <property type="match status" value="1"/>
</dbReference>
<dbReference type="CDD" id="cd00082">
    <property type="entry name" value="HisKA"/>
    <property type="match status" value="1"/>
</dbReference>
<evidence type="ECO:0000313" key="20">
    <source>
        <dbReference type="EMBL" id="THF76439.1"/>
    </source>
</evidence>
<protein>
    <recommendedName>
        <fullName evidence="16">Heme sensor protein HssS</fullName>
        <ecNumber evidence="3">2.7.13.3</ecNumber>
    </recommendedName>
</protein>
<dbReference type="InterPro" id="IPR036890">
    <property type="entry name" value="HATPase_C_sf"/>
</dbReference>
<keyword evidence="9 20" id="KW-0418">Kinase</keyword>
<keyword evidence="8" id="KW-0547">Nucleotide-binding</keyword>
<dbReference type="InterPro" id="IPR003661">
    <property type="entry name" value="HisK_dim/P_dom"/>
</dbReference>
<dbReference type="EC" id="2.7.13.3" evidence="3"/>
<dbReference type="SMART" id="SM00387">
    <property type="entry name" value="HATPase_c"/>
    <property type="match status" value="1"/>
</dbReference>
<dbReference type="GO" id="GO:0000155">
    <property type="term" value="F:phosphorelay sensor kinase activity"/>
    <property type="evidence" value="ECO:0007669"/>
    <property type="project" value="InterPro"/>
</dbReference>
<dbReference type="OrthoDB" id="9813151at2"/>
<comment type="catalytic activity">
    <reaction evidence="1">
        <text>ATP + protein L-histidine = ADP + protein N-phospho-L-histidine.</text>
        <dbReference type="EC" id="2.7.13.3"/>
    </reaction>
</comment>
<keyword evidence="21" id="KW-1185">Reference proteome</keyword>
<dbReference type="FunFam" id="1.10.287.130:FF:000001">
    <property type="entry name" value="Two-component sensor histidine kinase"/>
    <property type="match status" value="1"/>
</dbReference>
<dbReference type="Pfam" id="PF02518">
    <property type="entry name" value="HATPase_c"/>
    <property type="match status" value="1"/>
</dbReference>
<evidence type="ECO:0000259" key="18">
    <source>
        <dbReference type="PROSITE" id="PS50109"/>
    </source>
</evidence>
<evidence type="ECO:0000256" key="7">
    <source>
        <dbReference type="ARBA" id="ARBA00022692"/>
    </source>
</evidence>
<feature type="domain" description="HAMP" evidence="19">
    <location>
        <begin position="176"/>
        <end position="228"/>
    </location>
</feature>
<evidence type="ECO:0000256" key="6">
    <source>
        <dbReference type="ARBA" id="ARBA00022679"/>
    </source>
</evidence>
<evidence type="ECO:0000256" key="2">
    <source>
        <dbReference type="ARBA" id="ARBA00004651"/>
    </source>
</evidence>
<dbReference type="InterPro" id="IPR004358">
    <property type="entry name" value="Sig_transdc_His_kin-like_C"/>
</dbReference>
<name>A0A4S4BNZ5_9BACL</name>
<dbReference type="SMART" id="SM00388">
    <property type="entry name" value="HisKA"/>
    <property type="match status" value="1"/>
</dbReference>
<dbReference type="InterPro" id="IPR005467">
    <property type="entry name" value="His_kinase_dom"/>
</dbReference>
<dbReference type="SMART" id="SM00304">
    <property type="entry name" value="HAMP"/>
    <property type="match status" value="1"/>
</dbReference>
<dbReference type="InterPro" id="IPR036097">
    <property type="entry name" value="HisK_dim/P_sf"/>
</dbReference>
<dbReference type="FunFam" id="3.30.565.10:FF:000006">
    <property type="entry name" value="Sensor histidine kinase WalK"/>
    <property type="match status" value="1"/>
</dbReference>
<feature type="domain" description="Histidine kinase" evidence="18">
    <location>
        <begin position="236"/>
        <end position="451"/>
    </location>
</feature>
<comment type="subcellular location">
    <subcellularLocation>
        <location evidence="2">Cell membrane</location>
        <topology evidence="2">Multi-pass membrane protein</topology>
    </subcellularLocation>
</comment>
<evidence type="ECO:0000256" key="12">
    <source>
        <dbReference type="ARBA" id="ARBA00023012"/>
    </source>
</evidence>
<keyword evidence="14 17" id="KW-0472">Membrane</keyword>
<evidence type="ECO:0000256" key="8">
    <source>
        <dbReference type="ARBA" id="ARBA00022741"/>
    </source>
</evidence>
<dbReference type="PANTHER" id="PTHR45528">
    <property type="entry name" value="SENSOR HISTIDINE KINASE CPXA"/>
    <property type="match status" value="1"/>
</dbReference>
<dbReference type="CDD" id="cd06225">
    <property type="entry name" value="HAMP"/>
    <property type="match status" value="1"/>
</dbReference>
<reference evidence="20 21" key="1">
    <citation type="submission" date="2019-04" db="EMBL/GenBank/DDBJ databases">
        <title>Cohnella sp. nov. isolated from preserved vegetables.</title>
        <authorList>
            <person name="Lin S.-Y."/>
            <person name="Hung M.-H."/>
            <person name="Young C.-C."/>
        </authorList>
    </citation>
    <scope>NUCLEOTIDE SEQUENCE [LARGE SCALE GENOMIC DNA]</scope>
    <source>
        <strain evidence="20 21">CC-MHH1044</strain>
    </source>
</reference>
<keyword evidence="11 17" id="KW-1133">Transmembrane helix</keyword>
<dbReference type="InterPro" id="IPR003660">
    <property type="entry name" value="HAMP_dom"/>
</dbReference>
<dbReference type="EMBL" id="SSOB01000025">
    <property type="protein sequence ID" value="THF76439.1"/>
    <property type="molecule type" value="Genomic_DNA"/>
</dbReference>
<dbReference type="SUPFAM" id="SSF47384">
    <property type="entry name" value="Homodimeric domain of signal transducing histidine kinase"/>
    <property type="match status" value="1"/>
</dbReference>
<evidence type="ECO:0000256" key="11">
    <source>
        <dbReference type="ARBA" id="ARBA00022989"/>
    </source>
</evidence>
<evidence type="ECO:0000256" key="1">
    <source>
        <dbReference type="ARBA" id="ARBA00000085"/>
    </source>
</evidence>
<evidence type="ECO:0000256" key="10">
    <source>
        <dbReference type="ARBA" id="ARBA00022840"/>
    </source>
</evidence>
<keyword evidence="7 17" id="KW-0812">Transmembrane</keyword>
<dbReference type="InterPro" id="IPR050398">
    <property type="entry name" value="HssS/ArlS-like"/>
</dbReference>
<keyword evidence="4" id="KW-1003">Cell membrane</keyword>
<sequence>MKSLYARVVFIFLGAVIVSLFLSLLVITRLFESKAVGYIQDETIKTGQEIIASYIEAYPQHSGVLARGISVTSTNAVNFYGPDGKLRHGDSVTARKLIELDPEAVDAVLAGGVYRSNGFGPHGLVVGLPFEIDGQPYAVFLSPTIGPFMGLILRFFQFELLFSLLFGSILILLAAQYIVKPLKKLNAATRRMSKGDFAFELRSRRQDEIGQLTRSFNSMAKELGTLEQIRQRFVSNVSHEIQSPLTSIKGFTKALRHKKMDEEARMRLLAIIEDETERLSRLGEDLLQLSSLEYEHLKLNTGTYRLDEQLRKAVISLEPQWAPKRLRLELELDEFELYADEDRIYRLWINLLGNAIKFTEPEGTIRLTAVREGEAAVVKVVDSGIGMTEDERGSIFEPFYKADPSRTRAAGGNGIGLSIVKRIVELHRGDIAAESAPGEGTTFTVTLPLSQPPANL</sequence>
<dbReference type="GO" id="GO:0005524">
    <property type="term" value="F:ATP binding"/>
    <property type="evidence" value="ECO:0007669"/>
    <property type="project" value="UniProtKB-KW"/>
</dbReference>
<evidence type="ECO:0000313" key="21">
    <source>
        <dbReference type="Proteomes" id="UP000310636"/>
    </source>
</evidence>
<comment type="caution">
    <text evidence="20">The sequence shown here is derived from an EMBL/GenBank/DDBJ whole genome shotgun (WGS) entry which is preliminary data.</text>
</comment>
<evidence type="ECO:0000259" key="19">
    <source>
        <dbReference type="PROSITE" id="PS50885"/>
    </source>
</evidence>
<dbReference type="Gene3D" id="1.10.287.130">
    <property type="match status" value="1"/>
</dbReference>
<evidence type="ECO:0000256" key="17">
    <source>
        <dbReference type="SAM" id="Phobius"/>
    </source>
</evidence>
<evidence type="ECO:0000256" key="9">
    <source>
        <dbReference type="ARBA" id="ARBA00022777"/>
    </source>
</evidence>
<comment type="function">
    <text evidence="15">Member of the two-component regulatory system HssS/HssR involved in intracellular heme homeostasis and tempering of staphylococcal virulence. HssS functions as a heme sensor histidine kinase which is autophosphorylated at a histidine residue and transfers its phosphate group to an aspartate residue of HssR. HssR/HssS activates the expression of hrtAB, an efflux pump, in response to extracellular heme, hemin, hemoglobin or blood.</text>
</comment>
<dbReference type="Proteomes" id="UP000310636">
    <property type="component" value="Unassembled WGS sequence"/>
</dbReference>
<keyword evidence="10" id="KW-0067">ATP-binding</keyword>
<dbReference type="Gene3D" id="6.10.340.10">
    <property type="match status" value="1"/>
</dbReference>
<keyword evidence="5" id="KW-0597">Phosphoprotein</keyword>
<evidence type="ECO:0000256" key="15">
    <source>
        <dbReference type="ARBA" id="ARBA00037219"/>
    </source>
</evidence>
<dbReference type="PANTHER" id="PTHR45528:SF11">
    <property type="entry name" value="HISTIDINE KINASE"/>
    <property type="match status" value="1"/>
</dbReference>
<dbReference type="InterPro" id="IPR003594">
    <property type="entry name" value="HATPase_dom"/>
</dbReference>
<accession>A0A4S4BNZ5</accession>
<dbReference type="SUPFAM" id="SSF158472">
    <property type="entry name" value="HAMP domain-like"/>
    <property type="match status" value="1"/>
</dbReference>
<dbReference type="PRINTS" id="PR00344">
    <property type="entry name" value="BCTRLSENSOR"/>
</dbReference>
<dbReference type="GO" id="GO:0005886">
    <property type="term" value="C:plasma membrane"/>
    <property type="evidence" value="ECO:0007669"/>
    <property type="project" value="UniProtKB-SubCell"/>
</dbReference>
<dbReference type="AlphaFoldDB" id="A0A4S4BNZ5"/>
<evidence type="ECO:0000256" key="5">
    <source>
        <dbReference type="ARBA" id="ARBA00022553"/>
    </source>
</evidence>
<dbReference type="CDD" id="cd16922">
    <property type="entry name" value="HATPase_EvgS-ArcB-TorS-like"/>
    <property type="match status" value="1"/>
</dbReference>